<dbReference type="PRINTS" id="PR00260">
    <property type="entry name" value="CHEMTRNSDUCR"/>
</dbReference>
<dbReference type="SUPFAM" id="SSF58104">
    <property type="entry name" value="Methyl-accepting chemotaxis protein (MCP) signaling domain"/>
    <property type="match status" value="1"/>
</dbReference>
<feature type="region of interest" description="Disordered" evidence="5">
    <location>
        <begin position="228"/>
        <end position="256"/>
    </location>
</feature>
<organism evidence="9 10">
    <name type="scientific">Agarivorans aestuarii</name>
    <dbReference type="NCBI Taxonomy" id="1563703"/>
    <lineage>
        <taxon>Bacteria</taxon>
        <taxon>Pseudomonadati</taxon>
        <taxon>Pseudomonadota</taxon>
        <taxon>Gammaproteobacteria</taxon>
        <taxon>Alteromonadales</taxon>
        <taxon>Alteromonadaceae</taxon>
        <taxon>Agarivorans</taxon>
    </lineage>
</organism>
<dbReference type="Proteomes" id="UP001310248">
    <property type="component" value="Unassembled WGS sequence"/>
</dbReference>
<evidence type="ECO:0000259" key="8">
    <source>
        <dbReference type="PROSITE" id="PS50885"/>
    </source>
</evidence>
<evidence type="ECO:0000256" key="1">
    <source>
        <dbReference type="ARBA" id="ARBA00004370"/>
    </source>
</evidence>
<reference evidence="9 10" key="2">
    <citation type="submission" date="2023-12" db="EMBL/GenBank/DDBJ databases">
        <authorList>
            <consortium name="Cladostephus spongiosus"/>
            <person name="Lorente B."/>
            <person name="Cabral C."/>
            <person name="Frias J."/>
            <person name="Faria J."/>
            <person name="Toubarro D."/>
        </authorList>
    </citation>
    <scope>NUCLEOTIDE SEQUENCE [LARGE SCALE GENOMIC DNA]</scope>
    <source>
        <strain evidence="9 10">ZMCS4</strain>
    </source>
</reference>
<evidence type="ECO:0000313" key="10">
    <source>
        <dbReference type="Proteomes" id="UP001310248"/>
    </source>
</evidence>
<dbReference type="CDD" id="cd11386">
    <property type="entry name" value="MCP_signal"/>
    <property type="match status" value="1"/>
</dbReference>
<keyword evidence="10" id="KW-1185">Reference proteome</keyword>
<feature type="transmembrane region" description="Helical" evidence="6">
    <location>
        <begin position="140"/>
        <end position="159"/>
    </location>
</feature>
<reference evidence="10" key="1">
    <citation type="submission" date="2023-07" db="EMBL/GenBank/DDBJ databases">
        <title>Draft genome sequence of Agarivorans aestuarii strain ZMCS4, a CAZymes producing bacteria isolated from the marine brown algae Clodostephus spongiosus.</title>
        <authorList>
            <person name="Lorente B."/>
            <person name="Cabral C."/>
            <person name="Frias J."/>
            <person name="Faria J."/>
            <person name="Toubarro D."/>
        </authorList>
    </citation>
    <scope>NUCLEOTIDE SEQUENCE [LARGE SCALE GENOMIC DNA]</scope>
    <source>
        <strain evidence="10">ZMCS4</strain>
    </source>
</reference>
<name>A0ABU7G2N5_9ALTE</name>
<comment type="caution">
    <text evidence="9">The sequence shown here is derived from an EMBL/GenBank/DDBJ whole genome shotgun (WGS) entry which is preliminary data.</text>
</comment>
<evidence type="ECO:0000256" key="2">
    <source>
        <dbReference type="ARBA" id="ARBA00023224"/>
    </source>
</evidence>
<dbReference type="Pfam" id="PF00672">
    <property type="entry name" value="HAMP"/>
    <property type="match status" value="1"/>
</dbReference>
<dbReference type="InterPro" id="IPR004089">
    <property type="entry name" value="MCPsignal_dom"/>
</dbReference>
<keyword evidence="6" id="KW-0812">Transmembrane</keyword>
<comment type="subcellular location">
    <subcellularLocation>
        <location evidence="1">Membrane</location>
    </subcellularLocation>
</comment>
<dbReference type="InterPro" id="IPR004090">
    <property type="entry name" value="Chemotax_Me-accpt_rcpt"/>
</dbReference>
<evidence type="ECO:0000256" key="4">
    <source>
        <dbReference type="PROSITE-ProRule" id="PRU00284"/>
    </source>
</evidence>
<keyword evidence="6" id="KW-1133">Transmembrane helix</keyword>
<proteinExistence type="inferred from homology"/>
<dbReference type="EMBL" id="JAYDYW010000006">
    <property type="protein sequence ID" value="MEE1673664.1"/>
    <property type="molecule type" value="Genomic_DNA"/>
</dbReference>
<feature type="domain" description="HAMP" evidence="8">
    <location>
        <begin position="161"/>
        <end position="215"/>
    </location>
</feature>
<evidence type="ECO:0000313" key="9">
    <source>
        <dbReference type="EMBL" id="MEE1673664.1"/>
    </source>
</evidence>
<dbReference type="PROSITE" id="PS50885">
    <property type="entry name" value="HAMP"/>
    <property type="match status" value="1"/>
</dbReference>
<dbReference type="Gene3D" id="1.10.287.950">
    <property type="entry name" value="Methyl-accepting chemotaxis protein"/>
    <property type="match status" value="1"/>
</dbReference>
<dbReference type="CDD" id="cd06225">
    <property type="entry name" value="HAMP"/>
    <property type="match status" value="1"/>
</dbReference>
<evidence type="ECO:0000259" key="7">
    <source>
        <dbReference type="PROSITE" id="PS50111"/>
    </source>
</evidence>
<dbReference type="InterPro" id="IPR003660">
    <property type="entry name" value="HAMP_dom"/>
</dbReference>
<dbReference type="PANTHER" id="PTHR32089">
    <property type="entry name" value="METHYL-ACCEPTING CHEMOTAXIS PROTEIN MCPB"/>
    <property type="match status" value="1"/>
</dbReference>
<dbReference type="PROSITE" id="PS50111">
    <property type="entry name" value="CHEMOTAXIS_TRANSDUC_2"/>
    <property type="match status" value="1"/>
</dbReference>
<protein>
    <submittedName>
        <fullName evidence="9">HAMP domain-containing methyl-accepting chemotaxis protein</fullName>
    </submittedName>
</protein>
<dbReference type="SMART" id="SM00283">
    <property type="entry name" value="MA"/>
    <property type="match status" value="1"/>
</dbReference>
<accession>A0ABU7G2N5</accession>
<evidence type="ECO:0000256" key="6">
    <source>
        <dbReference type="SAM" id="Phobius"/>
    </source>
</evidence>
<gene>
    <name evidence="9" type="ORF">SNR37_003090</name>
</gene>
<feature type="domain" description="Methyl-accepting transducer" evidence="7">
    <location>
        <begin position="220"/>
        <end position="456"/>
    </location>
</feature>
<dbReference type="SMART" id="SM00304">
    <property type="entry name" value="HAMP"/>
    <property type="match status" value="1"/>
</dbReference>
<dbReference type="Pfam" id="PF00015">
    <property type="entry name" value="MCPsignal"/>
    <property type="match status" value="1"/>
</dbReference>
<evidence type="ECO:0000256" key="3">
    <source>
        <dbReference type="ARBA" id="ARBA00029447"/>
    </source>
</evidence>
<feature type="compositionally biased region" description="Low complexity" evidence="5">
    <location>
        <begin position="228"/>
        <end position="248"/>
    </location>
</feature>
<keyword evidence="2 4" id="KW-0807">Transducer</keyword>
<dbReference type="RefSeq" id="WP_329774922.1">
    <property type="nucleotide sequence ID" value="NZ_JAYDYW010000006.1"/>
</dbReference>
<comment type="similarity">
    <text evidence="3">Belongs to the methyl-accepting chemotaxis (MCP) protein family.</text>
</comment>
<dbReference type="PANTHER" id="PTHR32089:SF41">
    <property type="entry name" value="METHYL-ACCEPTING CHEMOTAXIS PROTEIN"/>
    <property type="match status" value="1"/>
</dbReference>
<sequence length="492" mass="52797">MKASLSKSLIIILLLFGLLGLLLGGGVSYINTKSKLADAYLVEQQAITEMAKASLIEAVFVYDFEQAQAIVDALVQSPILNAVEVVDQRGKAISQASMAKQKQSFNQVALQRGEDFIGTLKLQFDESSVIATLNSEITNVMLNIILVLAVVVAAVFFYVRKLVVIPINDVANSLHQIATGDGDLTRRIPVHNSNEIGVLSSNFNLLMDNLSNLLVSIRSVSEQVSSVSHSLSSSSSESQRDSLSQQDQMEQAATSLQEMSASAEEVFVNAEQTADKSQTAREQTLRGVELVRENSQLISRLSQSITDTSSRIDKLIDSSSAIGSVVEVIRNIAEQTNLLALNAAIEAARAGEQGRGFAVVADEVRALAQKTQESTQEIESIVAALQDNASNAASSMGASLQSSKEVDNAAGSISQALQDICEHIENINQMNTHVAVAAKQQNSVTQTIAENVTTLNTLASSIANNAKNVNGQVISLEEHNNELVVNIKRFKV</sequence>
<keyword evidence="6" id="KW-0472">Membrane</keyword>
<evidence type="ECO:0000256" key="5">
    <source>
        <dbReference type="SAM" id="MobiDB-lite"/>
    </source>
</evidence>